<dbReference type="Pfam" id="PF20434">
    <property type="entry name" value="BD-FAE"/>
    <property type="match status" value="1"/>
</dbReference>
<evidence type="ECO:0000259" key="8">
    <source>
        <dbReference type="Pfam" id="PF20434"/>
    </source>
</evidence>
<feature type="compositionally biased region" description="Basic and acidic residues" evidence="4">
    <location>
        <begin position="675"/>
        <end position="687"/>
    </location>
</feature>
<dbReference type="InterPro" id="IPR013783">
    <property type="entry name" value="Ig-like_fold"/>
</dbReference>
<evidence type="ECO:0000256" key="2">
    <source>
        <dbReference type="ARBA" id="ARBA00022801"/>
    </source>
</evidence>
<evidence type="ECO:0000259" key="7">
    <source>
        <dbReference type="Pfam" id="PF02837"/>
    </source>
</evidence>
<sequence length="993" mass="112059">MRTAINFNKDWQFTKPGENRVPVTLPHTWNALDGQDGGGDYWRGECVYEKTFAVPDKKADEEIYLEFDGVSASAKVMLNGHFVGEHHGGYSRFRFNILEYLNDGENYLTLAVSNAACDTVYPQNADFTFYGGIYRAARLVVLPKIHFDMDTLGGCGIRVTPKVLDDDSADVLVSACTTGGQAVFELNGETLTGNEVTFHIEHPVLWHGRKNPHLYTLKARLYDGETLCDSLDIPFGIRSFRIDPNEGFILNGESYPLRGVAMHQDWLGKGNAISETDMEESLRHVADMGATTVRLAHYQHDQYTYDLCDRLGIVVWTEIPYISEHLDNARDNALSQMRELIEQNYNHPSIVVWGLSNEITMAHGDQETLVPFHQKLNALCHEMDDTRLTTMACISPLPVDHPLLDVPDVLSYNHYFGWYGGHLEDNGSWFDRFHALHPDLPVGVSEYGCENSLWHSSHPEPGDYSNEYQMIYHESLIKQLYSRKYLWATHVWNMFDFAADAREEGGTKGRNNKGLVTFDRKTRKDAFYAYQAWLTNEPMLHLCSKEFINRDGDTTEFVVYSNLPEVTLTVNGTNYIKQAEDHFFHFTVPQPEGTYTVIASAGDLTEQAQFTHVSQPDPAYRFQQGTVLNWFDIGTPDGFYSVKDLLKDISQSHDAAALVKPLLAEMTAARVAKTRQKEQETGRETVKSGEGISSEDRMKITMQFSLLQLIRMGAPDMPKERIIAINQQLNRIPKVKPPVDIDVMQYDLDMRQRGNAYSLDDRFVLRDGQRHPFAVICPGGGYTMVCSYIEGVPYARKLNEMGISAFIVYYRVKDQARFPAPQDDLAQAVRDIFAKADEYLLDTAHWSVWGSSAGGHLAASFGTGNMGYPHYDLPRPETLVLTYPVISMRPDLTEQQTHNMLLGDPAEPAMEAFASVDEQVTADYPPTYIWCGDADQTVKPDNTRRMAEALEKAGVPYQCETFPGVDHGVGPGTETAAEGWIDHAVAFWKRQQS</sequence>
<dbReference type="SUPFAM" id="SSF53474">
    <property type="entry name" value="alpha/beta-Hydrolases"/>
    <property type="match status" value="1"/>
</dbReference>
<feature type="domain" description="Glycoside hydrolase family 2 catalytic" evidence="6">
    <location>
        <begin position="246"/>
        <end position="530"/>
    </location>
</feature>
<dbReference type="InterPro" id="IPR006102">
    <property type="entry name" value="Ig-like_GH2"/>
</dbReference>
<dbReference type="InterPro" id="IPR008979">
    <property type="entry name" value="Galactose-bd-like_sf"/>
</dbReference>
<feature type="domain" description="Glycoside hydrolase family 2 immunoglobulin-like beta-sandwich" evidence="5">
    <location>
        <begin position="179"/>
        <end position="238"/>
    </location>
</feature>
<feature type="region of interest" description="Disordered" evidence="4">
    <location>
        <begin position="673"/>
        <end position="692"/>
    </location>
</feature>
<dbReference type="EMBL" id="KC246860">
    <property type="protein sequence ID" value="AHF25956.1"/>
    <property type="molecule type" value="Genomic_DNA"/>
</dbReference>
<feature type="domain" description="Glycosyl hydrolases family 2 sugar binding" evidence="7">
    <location>
        <begin position="44"/>
        <end position="143"/>
    </location>
</feature>
<dbReference type="PRINTS" id="PR00132">
    <property type="entry name" value="GLHYDRLASE2"/>
</dbReference>
<keyword evidence="2 9" id="KW-0378">Hydrolase</keyword>
<dbReference type="SUPFAM" id="SSF51445">
    <property type="entry name" value="(Trans)glycosidases"/>
    <property type="match status" value="1"/>
</dbReference>
<name>W0FLY3_9BACT</name>
<evidence type="ECO:0000256" key="1">
    <source>
        <dbReference type="ARBA" id="ARBA00007401"/>
    </source>
</evidence>
<dbReference type="Gene3D" id="3.20.20.80">
    <property type="entry name" value="Glycosidases"/>
    <property type="match status" value="1"/>
</dbReference>
<reference evidence="9" key="1">
    <citation type="journal article" date="2013" name="PLoS ONE">
        <title>Metagenomic insights into the carbohydrate-active enzymes carried by the microorganisms adhering to solid digesta in the rumen of cows.</title>
        <authorList>
            <person name="Wang L."/>
            <person name="Hatem A."/>
            <person name="Catalyurek U.V."/>
            <person name="Morrison M."/>
            <person name="Yu Z."/>
        </authorList>
    </citation>
    <scope>NUCLEOTIDE SEQUENCE</scope>
</reference>
<dbReference type="Pfam" id="PF00703">
    <property type="entry name" value="Glyco_hydro_2"/>
    <property type="match status" value="1"/>
</dbReference>
<dbReference type="InterPro" id="IPR036156">
    <property type="entry name" value="Beta-gal/glucu_dom_sf"/>
</dbReference>
<dbReference type="AlphaFoldDB" id="W0FLY3"/>
<feature type="domain" description="BD-FAE-like" evidence="8">
    <location>
        <begin position="770"/>
        <end position="950"/>
    </location>
</feature>
<evidence type="ECO:0000256" key="3">
    <source>
        <dbReference type="ARBA" id="ARBA00023295"/>
    </source>
</evidence>
<comment type="similarity">
    <text evidence="1">Belongs to the glycosyl hydrolase 2 family.</text>
</comment>
<dbReference type="InterPro" id="IPR049492">
    <property type="entry name" value="BD-FAE-like_dom"/>
</dbReference>
<evidence type="ECO:0000313" key="9">
    <source>
        <dbReference type="EMBL" id="AHF25956.1"/>
    </source>
</evidence>
<dbReference type="InterPro" id="IPR017853">
    <property type="entry name" value="GH"/>
</dbReference>
<keyword evidence="3" id="KW-0326">Glycosidase</keyword>
<dbReference type="InterPro" id="IPR006104">
    <property type="entry name" value="Glyco_hydro_2_N"/>
</dbReference>
<dbReference type="GO" id="GO:0005975">
    <property type="term" value="P:carbohydrate metabolic process"/>
    <property type="evidence" value="ECO:0007669"/>
    <property type="project" value="InterPro"/>
</dbReference>
<dbReference type="Pfam" id="PF02837">
    <property type="entry name" value="Glyco_hydro_2_N"/>
    <property type="match status" value="1"/>
</dbReference>
<organism evidence="9">
    <name type="scientific">uncultured bacterium Contigcl_1556</name>
    <dbReference type="NCBI Taxonomy" id="1393652"/>
    <lineage>
        <taxon>Bacteria</taxon>
        <taxon>environmental samples</taxon>
    </lineage>
</organism>
<dbReference type="Gene3D" id="3.40.50.1820">
    <property type="entry name" value="alpha/beta hydrolase"/>
    <property type="match status" value="1"/>
</dbReference>
<dbReference type="InterPro" id="IPR006101">
    <property type="entry name" value="Glyco_hydro_2"/>
</dbReference>
<dbReference type="SUPFAM" id="SSF49303">
    <property type="entry name" value="beta-Galactosidase/glucuronidase domain"/>
    <property type="match status" value="1"/>
</dbReference>
<dbReference type="Gene3D" id="2.60.40.10">
    <property type="entry name" value="Immunoglobulins"/>
    <property type="match status" value="2"/>
</dbReference>
<evidence type="ECO:0000256" key="4">
    <source>
        <dbReference type="SAM" id="MobiDB-lite"/>
    </source>
</evidence>
<evidence type="ECO:0000259" key="5">
    <source>
        <dbReference type="Pfam" id="PF00703"/>
    </source>
</evidence>
<proteinExistence type="inferred from homology"/>
<dbReference type="SUPFAM" id="SSF49785">
    <property type="entry name" value="Galactose-binding domain-like"/>
    <property type="match status" value="1"/>
</dbReference>
<protein>
    <submittedName>
        <fullName evidence="9">Glycoside hydrolase family protein</fullName>
    </submittedName>
</protein>
<dbReference type="Pfam" id="PF02836">
    <property type="entry name" value="Glyco_hydro_2_C"/>
    <property type="match status" value="1"/>
</dbReference>
<accession>W0FLY3</accession>
<dbReference type="PANTHER" id="PTHR42732">
    <property type="entry name" value="BETA-GALACTOSIDASE"/>
    <property type="match status" value="1"/>
</dbReference>
<dbReference type="Gene3D" id="2.60.120.260">
    <property type="entry name" value="Galactose-binding domain-like"/>
    <property type="match status" value="1"/>
</dbReference>
<dbReference type="PANTHER" id="PTHR42732:SF1">
    <property type="entry name" value="BETA-MANNOSIDASE"/>
    <property type="match status" value="1"/>
</dbReference>
<dbReference type="InterPro" id="IPR029058">
    <property type="entry name" value="AB_hydrolase_fold"/>
</dbReference>
<dbReference type="InterPro" id="IPR051913">
    <property type="entry name" value="GH2_Domain-Containing"/>
</dbReference>
<dbReference type="InterPro" id="IPR006103">
    <property type="entry name" value="Glyco_hydro_2_cat"/>
</dbReference>
<evidence type="ECO:0000259" key="6">
    <source>
        <dbReference type="Pfam" id="PF02836"/>
    </source>
</evidence>
<dbReference type="GO" id="GO:0004553">
    <property type="term" value="F:hydrolase activity, hydrolyzing O-glycosyl compounds"/>
    <property type="evidence" value="ECO:0007669"/>
    <property type="project" value="InterPro"/>
</dbReference>